<dbReference type="PANTHER" id="PTHR43498">
    <property type="entry name" value="FERREDOXIN:COB-COM HETERODISULFIDE REDUCTASE SUBUNIT A"/>
    <property type="match status" value="1"/>
</dbReference>
<dbReference type="GO" id="GO:0016491">
    <property type="term" value="F:oxidoreductase activity"/>
    <property type="evidence" value="ECO:0007669"/>
    <property type="project" value="UniProtKB-KW"/>
</dbReference>
<protein>
    <submittedName>
        <fullName evidence="6">FAD-dependent oxidoreductase</fullName>
    </submittedName>
</protein>
<dbReference type="Proteomes" id="UP000607645">
    <property type="component" value="Unassembled WGS sequence"/>
</dbReference>
<keyword evidence="1" id="KW-0004">4Fe-4S</keyword>
<keyword evidence="2" id="KW-0479">Metal-binding</keyword>
<keyword evidence="3" id="KW-0560">Oxidoreductase</keyword>
<evidence type="ECO:0000256" key="2">
    <source>
        <dbReference type="ARBA" id="ARBA00022723"/>
    </source>
</evidence>
<evidence type="ECO:0000256" key="4">
    <source>
        <dbReference type="ARBA" id="ARBA00023004"/>
    </source>
</evidence>
<dbReference type="InterPro" id="IPR036188">
    <property type="entry name" value="FAD/NAD-bd_sf"/>
</dbReference>
<evidence type="ECO:0000313" key="7">
    <source>
        <dbReference type="Proteomes" id="UP000607645"/>
    </source>
</evidence>
<accession>A0A8J6JHU1</accession>
<evidence type="ECO:0000256" key="5">
    <source>
        <dbReference type="ARBA" id="ARBA00023014"/>
    </source>
</evidence>
<dbReference type="SUPFAM" id="SSF51905">
    <property type="entry name" value="FAD/NAD(P)-binding domain"/>
    <property type="match status" value="1"/>
</dbReference>
<dbReference type="InterPro" id="IPR039650">
    <property type="entry name" value="HdrA-like"/>
</dbReference>
<gene>
    <name evidence="6" type="ORF">H8S62_05115</name>
</gene>
<dbReference type="GO" id="GO:0051539">
    <property type="term" value="F:4 iron, 4 sulfur cluster binding"/>
    <property type="evidence" value="ECO:0007669"/>
    <property type="project" value="UniProtKB-KW"/>
</dbReference>
<dbReference type="PANTHER" id="PTHR43498:SF1">
    <property type="entry name" value="COB--COM HETERODISULFIDE REDUCTASE IRON-SULFUR SUBUNIT A"/>
    <property type="match status" value="1"/>
</dbReference>
<organism evidence="6 7">
    <name type="scientific">Lawsonibacter faecis</name>
    <dbReference type="NCBI Taxonomy" id="2763052"/>
    <lineage>
        <taxon>Bacteria</taxon>
        <taxon>Bacillati</taxon>
        <taxon>Bacillota</taxon>
        <taxon>Clostridia</taxon>
        <taxon>Eubacteriales</taxon>
        <taxon>Oscillospiraceae</taxon>
        <taxon>Lawsonibacter</taxon>
    </lineage>
</organism>
<proteinExistence type="predicted"/>
<comment type="caution">
    <text evidence="6">The sequence shown here is derived from an EMBL/GenBank/DDBJ whole genome shotgun (WGS) entry which is preliminary data.</text>
</comment>
<sequence length="725" mass="79558">MQEIRKQLAVIGAGPAGVCAALAAARLGIETVLLGNRPVLGGNSSSEIRVWTRGATGAGSLFAEEMGVWGRLKLENFYRNPDGNPLFWSETLLDAVMSQRNLTFFLNTEVFELAMNGGRIGYIEGVQQGAERRLRVCADCFIDATGDGTLGAEAGIPFYVGDRRVEPTDGPQLPGAQLQGSSILYYTRREDHPVRFIPPNYAYDMEKIEQMLGRGGRIVNEQLSGSDCWWFEYGGVRNTIGDAQDIALELKRLVLGVWNYIKNSGRFDADCYTLDWLGSLPGKRESRRMETEYRLRGEDLLGARQFPDGAFYGGWYMDYHPAGGMHDAHEENCVQIPVNVYQVPLRTLYNRQVPNLIFAGRNIGTERDAFVSTRIMNTCALSGQAAGTLAAVCVRLGKSPAELDCAEVSGVRETLLREDMFIPGVRSEDGANLAGRAAAAASSHHSGACGPRAGSYPLDEGGFVTFPAVEGGRVAFTVTCDRPVELRARAHRSMLPSRLRPGEAAGNAVWKLEKGEHRLDYSVPPGMGGAFCTLVFENAPGAELGLTRPGRTGFVCGRASRSEYCEPMLAYEGDAGLYAPAQAINGYARPWGGPNQWCAAPGDESPWLELRWETPVELSEVRLYLDPELSMELPSSHTRQWDESHHFTAREEMPAQLVRDLRIQVRGEDGALETVFTQRDNCQRLLLAQLPRPVRACALRVCADAAWGERSPAVYEVRAYGPAEA</sequence>
<keyword evidence="7" id="KW-1185">Reference proteome</keyword>
<dbReference type="Pfam" id="PF12831">
    <property type="entry name" value="FAD_oxidored"/>
    <property type="match status" value="1"/>
</dbReference>
<dbReference type="AlphaFoldDB" id="A0A8J6JHU1"/>
<keyword evidence="5" id="KW-0411">Iron-sulfur</keyword>
<dbReference type="RefSeq" id="WP_186918698.1">
    <property type="nucleotide sequence ID" value="NZ_JACOPQ010000003.1"/>
</dbReference>
<name>A0A8J6JHU1_9FIRM</name>
<evidence type="ECO:0000256" key="1">
    <source>
        <dbReference type="ARBA" id="ARBA00022485"/>
    </source>
</evidence>
<dbReference type="PRINTS" id="PR00368">
    <property type="entry name" value="FADPNR"/>
</dbReference>
<dbReference type="Gene3D" id="3.50.50.60">
    <property type="entry name" value="FAD/NAD(P)-binding domain"/>
    <property type="match status" value="1"/>
</dbReference>
<dbReference type="EMBL" id="JACOPQ010000003">
    <property type="protein sequence ID" value="MBC5736388.1"/>
    <property type="molecule type" value="Genomic_DNA"/>
</dbReference>
<dbReference type="GO" id="GO:0046872">
    <property type="term" value="F:metal ion binding"/>
    <property type="evidence" value="ECO:0007669"/>
    <property type="project" value="UniProtKB-KW"/>
</dbReference>
<keyword evidence="4" id="KW-0408">Iron</keyword>
<evidence type="ECO:0000313" key="6">
    <source>
        <dbReference type="EMBL" id="MBC5736388.1"/>
    </source>
</evidence>
<reference evidence="6" key="1">
    <citation type="submission" date="2020-08" db="EMBL/GenBank/DDBJ databases">
        <title>Genome public.</title>
        <authorList>
            <person name="Liu C."/>
            <person name="Sun Q."/>
        </authorList>
    </citation>
    <scope>NUCLEOTIDE SEQUENCE</scope>
    <source>
        <strain evidence="6">NSJ-52</strain>
    </source>
</reference>
<evidence type="ECO:0000256" key="3">
    <source>
        <dbReference type="ARBA" id="ARBA00023002"/>
    </source>
</evidence>
<dbReference type="Gene3D" id="2.60.120.260">
    <property type="entry name" value="Galactose-binding domain-like"/>
    <property type="match status" value="1"/>
</dbReference>